<dbReference type="AlphaFoldDB" id="A0AB40CYF5"/>
<evidence type="ECO:0000313" key="2">
    <source>
        <dbReference type="Proteomes" id="UP001515500"/>
    </source>
</evidence>
<dbReference type="GO" id="GO:0031011">
    <property type="term" value="C:Ino80 complex"/>
    <property type="evidence" value="ECO:0007669"/>
    <property type="project" value="InterPro"/>
</dbReference>
<dbReference type="PROSITE" id="PS50006">
    <property type="entry name" value="FHA_DOMAIN"/>
    <property type="match status" value="1"/>
</dbReference>
<dbReference type="InterPro" id="IPR008984">
    <property type="entry name" value="SMAD_FHA_dom_sf"/>
</dbReference>
<feature type="domain" description="FHA" evidence="1">
    <location>
        <begin position="823"/>
        <end position="879"/>
    </location>
</feature>
<dbReference type="RefSeq" id="XP_039145147.1">
    <property type="nucleotide sequence ID" value="XM_039289213.1"/>
</dbReference>
<name>A0AB40CYF5_DIOCR</name>
<proteinExistence type="predicted"/>
<dbReference type="Pfam" id="PF00498">
    <property type="entry name" value="FHA"/>
    <property type="match status" value="1"/>
</dbReference>
<dbReference type="PANTHER" id="PTHR13233:SF0">
    <property type="entry name" value="MICROSPHERULE PROTEIN 1"/>
    <property type="match status" value="1"/>
</dbReference>
<dbReference type="GO" id="GO:0002151">
    <property type="term" value="F:G-quadruplex RNA binding"/>
    <property type="evidence" value="ECO:0007669"/>
    <property type="project" value="InterPro"/>
</dbReference>
<protein>
    <submittedName>
        <fullName evidence="3">Uncharacterized protein LOC120282407</fullName>
    </submittedName>
</protein>
<dbReference type="PANTHER" id="PTHR13233">
    <property type="entry name" value="MICROSPHERULE PROTEIN 1"/>
    <property type="match status" value="1"/>
</dbReference>
<organism evidence="2 3">
    <name type="scientific">Dioscorea cayennensis subsp. rotundata</name>
    <name type="common">White Guinea yam</name>
    <name type="synonym">Dioscorea rotundata</name>
    <dbReference type="NCBI Taxonomy" id="55577"/>
    <lineage>
        <taxon>Eukaryota</taxon>
        <taxon>Viridiplantae</taxon>
        <taxon>Streptophyta</taxon>
        <taxon>Embryophyta</taxon>
        <taxon>Tracheophyta</taxon>
        <taxon>Spermatophyta</taxon>
        <taxon>Magnoliopsida</taxon>
        <taxon>Liliopsida</taxon>
        <taxon>Dioscoreales</taxon>
        <taxon>Dioscoreaceae</taxon>
        <taxon>Dioscorea</taxon>
    </lineage>
</organism>
<dbReference type="GeneID" id="120282407"/>
<dbReference type="InterPro" id="IPR000253">
    <property type="entry name" value="FHA_dom"/>
</dbReference>
<dbReference type="InterPro" id="IPR037912">
    <property type="entry name" value="MCRS1"/>
</dbReference>
<dbReference type="GO" id="GO:0044545">
    <property type="term" value="C:NSL complex"/>
    <property type="evidence" value="ECO:0007669"/>
    <property type="project" value="TreeGrafter"/>
</dbReference>
<sequence>MGALAALTKWIPEDDLLLKNAVEAGASLESLAKGAVRFSRRYTITELQDRWRSLLYDLDTSAEASARIIEIEIELSVSNASKANRLTGLKGKEIPGKRKGGSVRSHYFAMRKRVCSEPCNSANLGLLEPSSLISTGNGVGYRHFKPQIGDAVSNCVTAINSEFQEPSPNHYDHLEIAYESARDILHDSAMLGSAAVDASVDTADRFHTDSIDDDFPDVIADNDCLFQYTESDIPSVDKLDAGNAHQAFHHDFVPSDMPQPAIEHISSPNLFQNLHETGLPQTLPESSLYGHDGVKTESLPDFNPSISGQEQLCSGFEGKDDLSSQVPEHGDSFDRLRCSSSQVGIPVWETIDGISPPTIGIDGHFGDNQGANSLLDFHDITEMHSPGCHGAISETELQDRIPDGALDSARIVVENEYIGVSSSYMNFADDEFLLINMDEDIADRSSLNGLNSILLSSPSDALQDNACISSGPDVKEAADACPTVNDAAYQGDSNDLLEEFYPANADDDNVCIAGGNEPSTSVRIPHNTESTEGFMFCALNTEDTEIPCNDDVCLPCHSLPSSPSDVEHSPMEKHLSISSSSEFLIDDGRSIAQPFASSVKTGISNIGLLESSDGCRTEIRSIENESRAAASRCAGVALGDPNSCNSMNACLYPSSQSAQKQENAAKNLGKHGSLDLFLQKPAQVSDLAMCNANHYKEEANMHATLQGRIQYQEQSHAEMTIGDMEKSMPKSDQEDHFSDSDCDVPNFSDIEAMILDMDLDPQDQDSSLFTKEVSRYQCAHTKKAIVRLEQGAHSYIQRAMSSHKAFAVLYGRHLKHYIKFPKVSLGRATEDMKVDIDLSREGRSKKISRRQAIIKMEKDGSFFLTNVGKGSIFINSKEVPAEKRTKLTSGCLIEIRGMRFIFEVNQNSVRHYLNNIQGKQEEDSKFDWTHDQNHQIS</sequence>
<gene>
    <name evidence="3" type="primary">LOC120282407</name>
</gene>
<dbReference type="CDD" id="cd22687">
    <property type="entry name" value="FHA_MCRS1"/>
    <property type="match status" value="1"/>
</dbReference>
<accession>A0AB40CYF5</accession>
<dbReference type="GO" id="GO:0071339">
    <property type="term" value="C:MLL1 complex"/>
    <property type="evidence" value="ECO:0007669"/>
    <property type="project" value="InterPro"/>
</dbReference>
<evidence type="ECO:0000313" key="3">
    <source>
        <dbReference type="RefSeq" id="XP_039145147.1"/>
    </source>
</evidence>
<dbReference type="Pfam" id="PF13325">
    <property type="entry name" value="MCRS_N"/>
    <property type="match status" value="1"/>
</dbReference>
<dbReference type="GO" id="GO:0045944">
    <property type="term" value="P:positive regulation of transcription by RNA polymerase II"/>
    <property type="evidence" value="ECO:0007669"/>
    <property type="project" value="TreeGrafter"/>
</dbReference>
<dbReference type="Proteomes" id="UP001515500">
    <property type="component" value="Chromosome 18"/>
</dbReference>
<dbReference type="InterPro" id="IPR025999">
    <property type="entry name" value="MCRS_N"/>
</dbReference>
<keyword evidence="2" id="KW-1185">Reference proteome</keyword>
<dbReference type="SMART" id="SM00240">
    <property type="entry name" value="FHA"/>
    <property type="match status" value="1"/>
</dbReference>
<dbReference type="SUPFAM" id="SSF49879">
    <property type="entry name" value="SMAD/FHA domain"/>
    <property type="match status" value="1"/>
</dbReference>
<evidence type="ECO:0000259" key="1">
    <source>
        <dbReference type="PROSITE" id="PS50006"/>
    </source>
</evidence>
<dbReference type="Gene3D" id="2.60.200.20">
    <property type="match status" value="1"/>
</dbReference>
<reference evidence="3" key="1">
    <citation type="submission" date="2025-08" db="UniProtKB">
        <authorList>
            <consortium name="RefSeq"/>
        </authorList>
    </citation>
    <scope>IDENTIFICATION</scope>
</reference>